<gene>
    <name evidence="1" type="ORF">B0J12DRAFT_703461</name>
</gene>
<protein>
    <submittedName>
        <fullName evidence="1">Uncharacterized protein</fullName>
    </submittedName>
</protein>
<reference evidence="1 2" key="1">
    <citation type="journal article" date="2021" name="Nat. Commun.">
        <title>Genetic determinants of endophytism in the Arabidopsis root mycobiome.</title>
        <authorList>
            <person name="Mesny F."/>
            <person name="Miyauchi S."/>
            <person name="Thiergart T."/>
            <person name="Pickel B."/>
            <person name="Atanasova L."/>
            <person name="Karlsson M."/>
            <person name="Huettel B."/>
            <person name="Barry K.W."/>
            <person name="Haridas S."/>
            <person name="Chen C."/>
            <person name="Bauer D."/>
            <person name="Andreopoulos W."/>
            <person name="Pangilinan J."/>
            <person name="LaButti K."/>
            <person name="Riley R."/>
            <person name="Lipzen A."/>
            <person name="Clum A."/>
            <person name="Drula E."/>
            <person name="Henrissat B."/>
            <person name="Kohler A."/>
            <person name="Grigoriev I.V."/>
            <person name="Martin F.M."/>
            <person name="Hacquard S."/>
        </authorList>
    </citation>
    <scope>NUCLEOTIDE SEQUENCE [LARGE SCALE GENOMIC DNA]</scope>
    <source>
        <strain evidence="1 2">MPI-SDFR-AT-0080</strain>
    </source>
</reference>
<comment type="caution">
    <text evidence="1">The sequence shown here is derived from an EMBL/GenBank/DDBJ whole genome shotgun (WGS) entry which is preliminary data.</text>
</comment>
<accession>A0ABQ8FY56</accession>
<dbReference type="Proteomes" id="UP000774617">
    <property type="component" value="Unassembled WGS sequence"/>
</dbReference>
<keyword evidence="2" id="KW-1185">Reference proteome</keyword>
<dbReference type="EMBL" id="JAGTJR010000036">
    <property type="protein sequence ID" value="KAH7036232.1"/>
    <property type="molecule type" value="Genomic_DNA"/>
</dbReference>
<proteinExistence type="predicted"/>
<sequence length="172" mass="19767">MENPLQLSRLPCNRKIPSRQGRQDSIAVSGLCSFPELIEIRNSIRQCQRRLKKWNVRKNLQNGYWKVIGRRVNKRKLHGKESELRIDGRMVPWKRGKKEIGRNFETALEMARKGECSPKTSSPHRLNCLLEVNKERRQTPEGCIISTHNDCDYLFASAITASEPAGGTEPQL</sequence>
<evidence type="ECO:0000313" key="1">
    <source>
        <dbReference type="EMBL" id="KAH7036232.1"/>
    </source>
</evidence>
<name>A0ABQ8FY56_9PEZI</name>
<organism evidence="1 2">
    <name type="scientific">Macrophomina phaseolina</name>
    <dbReference type="NCBI Taxonomy" id="35725"/>
    <lineage>
        <taxon>Eukaryota</taxon>
        <taxon>Fungi</taxon>
        <taxon>Dikarya</taxon>
        <taxon>Ascomycota</taxon>
        <taxon>Pezizomycotina</taxon>
        <taxon>Dothideomycetes</taxon>
        <taxon>Dothideomycetes incertae sedis</taxon>
        <taxon>Botryosphaeriales</taxon>
        <taxon>Botryosphaeriaceae</taxon>
        <taxon>Macrophomina</taxon>
    </lineage>
</organism>
<evidence type="ECO:0000313" key="2">
    <source>
        <dbReference type="Proteomes" id="UP000774617"/>
    </source>
</evidence>